<evidence type="ECO:0000313" key="3">
    <source>
        <dbReference type="Proteomes" id="UP000193450"/>
    </source>
</evidence>
<dbReference type="OrthoDB" id="6198390at2"/>
<reference evidence="2 3" key="1">
    <citation type="submission" date="2016-11" db="EMBL/GenBank/DDBJ databases">
        <title>Trade-off between light-utilization and light-protection in marine flavobacteria.</title>
        <authorList>
            <person name="Kumagai Y."/>
        </authorList>
    </citation>
    <scope>NUCLEOTIDE SEQUENCE [LARGE SCALE GENOMIC DNA]</scope>
    <source>
        <strain evidence="2 3">NBRC 107125</strain>
    </source>
</reference>
<dbReference type="Proteomes" id="UP000193450">
    <property type="component" value="Chromosome"/>
</dbReference>
<name>A0A1X9NDA2_9GAMM</name>
<evidence type="ECO:0000256" key="1">
    <source>
        <dbReference type="SAM" id="Phobius"/>
    </source>
</evidence>
<dbReference type="AlphaFoldDB" id="A0A1X9NDA2"/>
<dbReference type="InterPro" id="IPR025597">
    <property type="entry name" value="DUF4345"/>
</dbReference>
<feature type="transmembrane region" description="Helical" evidence="1">
    <location>
        <begin position="101"/>
        <end position="121"/>
    </location>
</feature>
<feature type="transmembrane region" description="Helical" evidence="1">
    <location>
        <begin position="41"/>
        <end position="63"/>
    </location>
</feature>
<sequence length="132" mass="13928">MKLARGFLIFNGLIFGSYGIQCLLDPAVVSELTGMQLSTNTAIIEVRAMYGGLQLTMGLYLLYCAMQIVRVSQGLLVAIFIFAGMAGARSFGLAIDGGDSGYNIAATAYESICGVIAVFLLQKSHQTTTAGT</sequence>
<accession>A0A1X9NDA2</accession>
<proteinExistence type="predicted"/>
<dbReference type="KEGG" id="osg:BST96_19170"/>
<gene>
    <name evidence="2" type="ORF">BST96_19170</name>
</gene>
<feature type="transmembrane region" description="Helical" evidence="1">
    <location>
        <begin position="7"/>
        <end position="29"/>
    </location>
</feature>
<keyword evidence="1" id="KW-0472">Membrane</keyword>
<feature type="transmembrane region" description="Helical" evidence="1">
    <location>
        <begin position="75"/>
        <end position="95"/>
    </location>
</feature>
<dbReference type="Pfam" id="PF14248">
    <property type="entry name" value="DUF4345"/>
    <property type="match status" value="1"/>
</dbReference>
<protein>
    <recommendedName>
        <fullName evidence="4">DUF4345 domain-containing protein</fullName>
    </recommendedName>
</protein>
<evidence type="ECO:0000313" key="2">
    <source>
        <dbReference type="EMBL" id="ARN76028.1"/>
    </source>
</evidence>
<organism evidence="2 3">
    <name type="scientific">Oceanicoccus sagamiensis</name>
    <dbReference type="NCBI Taxonomy" id="716816"/>
    <lineage>
        <taxon>Bacteria</taxon>
        <taxon>Pseudomonadati</taxon>
        <taxon>Pseudomonadota</taxon>
        <taxon>Gammaproteobacteria</taxon>
        <taxon>Cellvibrionales</taxon>
        <taxon>Spongiibacteraceae</taxon>
        <taxon>Oceanicoccus</taxon>
    </lineage>
</organism>
<keyword evidence="1" id="KW-0812">Transmembrane</keyword>
<dbReference type="EMBL" id="CP019343">
    <property type="protein sequence ID" value="ARN76028.1"/>
    <property type="molecule type" value="Genomic_DNA"/>
</dbReference>
<dbReference type="RefSeq" id="WP_085760228.1">
    <property type="nucleotide sequence ID" value="NZ_CP019343.1"/>
</dbReference>
<keyword evidence="1" id="KW-1133">Transmembrane helix</keyword>
<keyword evidence="3" id="KW-1185">Reference proteome</keyword>
<evidence type="ECO:0008006" key="4">
    <source>
        <dbReference type="Google" id="ProtNLM"/>
    </source>
</evidence>